<evidence type="ECO:0000259" key="4">
    <source>
        <dbReference type="PROSITE" id="PS01124"/>
    </source>
</evidence>
<dbReference type="EMBL" id="CP089051">
    <property type="protein sequence ID" value="UYF70845.1"/>
    <property type="molecule type" value="Genomic_DNA"/>
</dbReference>
<dbReference type="InterPro" id="IPR032687">
    <property type="entry name" value="AraC-type_N"/>
</dbReference>
<dbReference type="PRINTS" id="PR00032">
    <property type="entry name" value="HTHARAC"/>
</dbReference>
<feature type="domain" description="HTH araC/xylS-type" evidence="4">
    <location>
        <begin position="230"/>
        <end position="328"/>
    </location>
</feature>
<keyword evidence="2" id="KW-0238">DNA-binding</keyword>
<organism evidence="5 6">
    <name type="scientific">Acinetobacter ursingii</name>
    <dbReference type="NCBI Taxonomy" id="108980"/>
    <lineage>
        <taxon>Bacteria</taxon>
        <taxon>Pseudomonadati</taxon>
        <taxon>Pseudomonadota</taxon>
        <taxon>Gammaproteobacteria</taxon>
        <taxon>Moraxellales</taxon>
        <taxon>Moraxellaceae</taxon>
        <taxon>Acinetobacter</taxon>
    </lineage>
</organism>
<evidence type="ECO:0000256" key="3">
    <source>
        <dbReference type="ARBA" id="ARBA00023163"/>
    </source>
</evidence>
<dbReference type="Pfam" id="PF12625">
    <property type="entry name" value="Arabinose_bd"/>
    <property type="match status" value="1"/>
</dbReference>
<dbReference type="GO" id="GO:0005829">
    <property type="term" value="C:cytosol"/>
    <property type="evidence" value="ECO:0007669"/>
    <property type="project" value="TreeGrafter"/>
</dbReference>
<keyword evidence="1" id="KW-0805">Transcription regulation</keyword>
<dbReference type="InterPro" id="IPR018060">
    <property type="entry name" value="HTH_AraC"/>
</dbReference>
<dbReference type="PANTHER" id="PTHR47894:SF4">
    <property type="entry name" value="HTH-TYPE TRANSCRIPTIONAL REGULATOR GADX"/>
    <property type="match status" value="1"/>
</dbReference>
<keyword evidence="3" id="KW-0804">Transcription</keyword>
<gene>
    <name evidence="5" type="ORF">LSO60_11250</name>
</gene>
<dbReference type="SMART" id="SM00342">
    <property type="entry name" value="HTH_ARAC"/>
    <property type="match status" value="1"/>
</dbReference>
<reference evidence="5" key="1">
    <citation type="journal article" date="2022" name="J Glob Antimicrob Resist">
        <title>Comparative analysis of IMP-4- and OXA-58-containing plasmids of three carbapenemase-producing Acinetobacter ursingii strains in the Netherlands.</title>
        <authorList>
            <person name="Hendrickx A.P.A."/>
            <person name="Schade R.P."/>
            <person name="Landman F."/>
            <person name="Bosch T."/>
            <person name="Schouls L.M."/>
            <person name="van Dijk K."/>
        </authorList>
    </citation>
    <scope>NUCLEOTIDE SEQUENCE</scope>
    <source>
        <strain evidence="5">RIVM_C010559</strain>
    </source>
</reference>
<evidence type="ECO:0000256" key="2">
    <source>
        <dbReference type="ARBA" id="ARBA00023125"/>
    </source>
</evidence>
<dbReference type="PROSITE" id="PS01124">
    <property type="entry name" value="HTH_ARAC_FAMILY_2"/>
    <property type="match status" value="1"/>
</dbReference>
<dbReference type="RefSeq" id="WP_263512208.1">
    <property type="nucleotide sequence ID" value="NZ_CP089051.1"/>
</dbReference>
<dbReference type="GO" id="GO:0000976">
    <property type="term" value="F:transcription cis-regulatory region binding"/>
    <property type="evidence" value="ECO:0007669"/>
    <property type="project" value="TreeGrafter"/>
</dbReference>
<evidence type="ECO:0000313" key="5">
    <source>
        <dbReference type="EMBL" id="UYF70845.1"/>
    </source>
</evidence>
<dbReference type="PANTHER" id="PTHR47894">
    <property type="entry name" value="HTH-TYPE TRANSCRIPTIONAL REGULATOR GADX"/>
    <property type="match status" value="1"/>
</dbReference>
<accession>A0AA46S3P8</accession>
<sequence>MTDQLSVPGLLLNLVSSYIHKNQIRHLNLIALLKQYEGKARVPMQVWWNILETVRDTHPVPALGHCIGKEIEPYHIHVLGYLALSSPNLYTFATCFKNFQPILQNSAEFSIYIKNSHFAMTWTAVIQKSTQTSNEVLISGTMNILRKMLHRQDINPIKVEFTAPEPVHNDVYSAIYGCPVIFNSDALRLWLPIDILYLTIPSHDPYLKALLDQQAIVLLNALPNPDTFLKNIQDLIVDQLKTGEPTAENIADTLNIPLRTFYRKLTSYNLQYSELVRKIRLELAKNYLENSKMSLTEISFLLGYAEQSAFSRAFKQWENISPSEYRKMHLIPT</sequence>
<dbReference type="Gene3D" id="1.10.10.60">
    <property type="entry name" value="Homeodomain-like"/>
    <property type="match status" value="1"/>
</dbReference>
<evidence type="ECO:0000256" key="1">
    <source>
        <dbReference type="ARBA" id="ARBA00023015"/>
    </source>
</evidence>
<dbReference type="Pfam" id="PF12833">
    <property type="entry name" value="HTH_18"/>
    <property type="match status" value="1"/>
</dbReference>
<dbReference type="Proteomes" id="UP001164064">
    <property type="component" value="Chromosome"/>
</dbReference>
<dbReference type="AlphaFoldDB" id="A0AA46S3P8"/>
<protein>
    <submittedName>
        <fullName evidence="5">AraC family transcriptional regulator</fullName>
    </submittedName>
</protein>
<dbReference type="PROSITE" id="PS00041">
    <property type="entry name" value="HTH_ARAC_FAMILY_1"/>
    <property type="match status" value="1"/>
</dbReference>
<proteinExistence type="predicted"/>
<dbReference type="InterPro" id="IPR009057">
    <property type="entry name" value="Homeodomain-like_sf"/>
</dbReference>
<evidence type="ECO:0000313" key="6">
    <source>
        <dbReference type="Proteomes" id="UP001164064"/>
    </source>
</evidence>
<dbReference type="SUPFAM" id="SSF46689">
    <property type="entry name" value="Homeodomain-like"/>
    <property type="match status" value="1"/>
</dbReference>
<dbReference type="InterPro" id="IPR018062">
    <property type="entry name" value="HTH_AraC-typ_CS"/>
</dbReference>
<name>A0AA46S3P8_9GAMM</name>
<dbReference type="InterPro" id="IPR020449">
    <property type="entry name" value="Tscrpt_reg_AraC-type_HTH"/>
</dbReference>
<dbReference type="GO" id="GO:0003700">
    <property type="term" value="F:DNA-binding transcription factor activity"/>
    <property type="evidence" value="ECO:0007669"/>
    <property type="project" value="InterPro"/>
</dbReference>